<protein>
    <submittedName>
        <fullName evidence="2">Uncharacterized protein</fullName>
    </submittedName>
</protein>
<proteinExistence type="predicted"/>
<keyword evidence="1" id="KW-1133">Transmembrane helix</keyword>
<organism evidence="2">
    <name type="scientific">human gut metagenome</name>
    <dbReference type="NCBI Taxonomy" id="408170"/>
    <lineage>
        <taxon>unclassified sequences</taxon>
        <taxon>metagenomes</taxon>
        <taxon>organismal metagenomes</taxon>
    </lineage>
</organism>
<feature type="non-terminal residue" evidence="2">
    <location>
        <position position="29"/>
    </location>
</feature>
<comment type="caution">
    <text evidence="2">The sequence shown here is derived from an EMBL/GenBank/DDBJ whole genome shotgun (WGS) entry which is preliminary data.</text>
</comment>
<name>K1RWW6_9ZZZZ</name>
<accession>K1RWW6</accession>
<gene>
    <name evidence="2" type="ORF">LEA_18215</name>
</gene>
<dbReference type="EMBL" id="AJWY01012487">
    <property type="protein sequence ID" value="EKC49798.1"/>
    <property type="molecule type" value="Genomic_DNA"/>
</dbReference>
<reference evidence="2" key="1">
    <citation type="journal article" date="2013" name="Environ. Microbiol.">
        <title>Microbiota from the distal guts of lean and obese adolescents exhibit partial functional redundancy besides clear differences in community structure.</title>
        <authorList>
            <person name="Ferrer M."/>
            <person name="Ruiz A."/>
            <person name="Lanza F."/>
            <person name="Haange S.B."/>
            <person name="Oberbach A."/>
            <person name="Till H."/>
            <person name="Bargiela R."/>
            <person name="Campoy C."/>
            <person name="Segura M.T."/>
            <person name="Richter M."/>
            <person name="von Bergen M."/>
            <person name="Seifert J."/>
            <person name="Suarez A."/>
        </authorList>
    </citation>
    <scope>NUCLEOTIDE SEQUENCE</scope>
</reference>
<sequence>MERFGWLRRYVSPVFLALLVASFILWYIA</sequence>
<evidence type="ECO:0000256" key="1">
    <source>
        <dbReference type="SAM" id="Phobius"/>
    </source>
</evidence>
<evidence type="ECO:0000313" key="2">
    <source>
        <dbReference type="EMBL" id="EKC49798.1"/>
    </source>
</evidence>
<feature type="transmembrane region" description="Helical" evidence="1">
    <location>
        <begin position="7"/>
        <end position="28"/>
    </location>
</feature>
<keyword evidence="1" id="KW-0812">Transmembrane</keyword>
<dbReference type="AlphaFoldDB" id="K1RWW6"/>
<keyword evidence="1" id="KW-0472">Membrane</keyword>